<accession>A0AC35FWU3</accession>
<protein>
    <submittedName>
        <fullName evidence="2">Uncharacterized protein</fullName>
    </submittedName>
</protein>
<proteinExistence type="predicted"/>
<organism evidence="1 2">
    <name type="scientific">Panagrolaimus sp. PS1159</name>
    <dbReference type="NCBI Taxonomy" id="55785"/>
    <lineage>
        <taxon>Eukaryota</taxon>
        <taxon>Metazoa</taxon>
        <taxon>Ecdysozoa</taxon>
        <taxon>Nematoda</taxon>
        <taxon>Chromadorea</taxon>
        <taxon>Rhabditida</taxon>
        <taxon>Tylenchina</taxon>
        <taxon>Panagrolaimomorpha</taxon>
        <taxon>Panagrolaimoidea</taxon>
        <taxon>Panagrolaimidae</taxon>
        <taxon>Panagrolaimus</taxon>
    </lineage>
</organism>
<evidence type="ECO:0000313" key="1">
    <source>
        <dbReference type="Proteomes" id="UP000887580"/>
    </source>
</evidence>
<dbReference type="Proteomes" id="UP000887580">
    <property type="component" value="Unplaced"/>
</dbReference>
<name>A0AC35FWU3_9BILA</name>
<reference evidence="2" key="1">
    <citation type="submission" date="2022-11" db="UniProtKB">
        <authorList>
            <consortium name="WormBaseParasite"/>
        </authorList>
    </citation>
    <scope>IDENTIFICATION</scope>
</reference>
<sequence>MKRKSELWNKSSDDFCLNSLIHNDRIEVDEAKKIWKKDSNTINNSILSLQIEAYENSIKAETDSFNVKKNKVLTKEKFGSNKNQKNTKQIFAVSNSVIQNPFEFSRQQNDRVWNPEMFQFVASQRLYNPNTNYGRQVEDQLKD</sequence>
<evidence type="ECO:0000313" key="2">
    <source>
        <dbReference type="WBParaSite" id="PS1159_v2.g21787.t1"/>
    </source>
</evidence>
<dbReference type="WBParaSite" id="PS1159_v2.g21787.t1">
    <property type="protein sequence ID" value="PS1159_v2.g21787.t1"/>
    <property type="gene ID" value="PS1159_v2.g21787"/>
</dbReference>